<organism evidence="2 4">
    <name type="scientific">Rhodococcus hoagii</name>
    <name type="common">Corynebacterium equii</name>
    <dbReference type="NCBI Taxonomy" id="43767"/>
    <lineage>
        <taxon>Bacteria</taxon>
        <taxon>Bacillati</taxon>
        <taxon>Actinomycetota</taxon>
        <taxon>Actinomycetes</taxon>
        <taxon>Mycobacteriales</taxon>
        <taxon>Nocardiaceae</taxon>
        <taxon>Prescottella</taxon>
    </lineage>
</organism>
<name>A0A9Q2PDH4_RHOHA</name>
<reference evidence="3" key="2">
    <citation type="journal article" date="2020" name="Environ. Microbiol.">
        <title>The novel and transferable erm(51) gene confers Macrolides, Lincosamides, and Streptogramins B (MLSB) resistance to clonal Rhodococcus equi in the environment.</title>
        <authorList>
            <person name="Huber L."/>
            <person name="Giguere S."/>
            <person name="Slovis N.M."/>
            <person name="Alvarez-Narvaez S."/>
            <person name="Hart K.A."/>
            <person name="Greiter M."/>
            <person name="Morris E.R.A."/>
            <person name="Cohen N.D."/>
        </authorList>
    </citation>
    <scope>NUCLEOTIDE SEQUENCE</scope>
    <source>
        <strain evidence="3">Lh_116_1</strain>
    </source>
</reference>
<dbReference type="Proteomes" id="UP000603463">
    <property type="component" value="Unassembled WGS sequence"/>
</dbReference>
<dbReference type="AlphaFoldDB" id="A0A9Q2PDH4"/>
<dbReference type="RefSeq" id="WP_205915070.1">
    <property type="nucleotide sequence ID" value="NZ_JAJNNF010000073.1"/>
</dbReference>
<evidence type="ECO:0000313" key="4">
    <source>
        <dbReference type="Proteomes" id="UP000808906"/>
    </source>
</evidence>
<feature type="compositionally biased region" description="Pro residues" evidence="1">
    <location>
        <begin position="138"/>
        <end position="155"/>
    </location>
</feature>
<dbReference type="EMBL" id="WUXR01000012">
    <property type="protein sequence ID" value="MBM4567517.1"/>
    <property type="molecule type" value="Genomic_DNA"/>
</dbReference>
<evidence type="ECO:0000256" key="1">
    <source>
        <dbReference type="SAM" id="MobiDB-lite"/>
    </source>
</evidence>
<feature type="compositionally biased region" description="Gly residues" evidence="1">
    <location>
        <begin position="1"/>
        <end position="10"/>
    </location>
</feature>
<gene>
    <name evidence="2" type="ORF">GS441_19475</name>
    <name evidence="3" type="ORF">GS882_09020</name>
</gene>
<accession>A0A9Q2PDH4</accession>
<feature type="region of interest" description="Disordered" evidence="1">
    <location>
        <begin position="77"/>
        <end position="98"/>
    </location>
</feature>
<dbReference type="Proteomes" id="UP000808906">
    <property type="component" value="Unassembled WGS sequence"/>
</dbReference>
<feature type="region of interest" description="Disordered" evidence="1">
    <location>
        <begin position="1"/>
        <end position="35"/>
    </location>
</feature>
<reference evidence="2" key="1">
    <citation type="submission" date="2019-11" db="EMBL/GenBank/DDBJ databases">
        <title>Spread of Macrolides and rifampicin resistant Rhodococcus equi in clinical isolates in the USA.</title>
        <authorList>
            <person name="Alvarez-Narvaez S."/>
            <person name="Huber L."/>
            <person name="Cohen N.D."/>
            <person name="Slovis N."/>
            <person name="Greiter M."/>
            <person name="Giguere S."/>
            <person name="Hart K."/>
        </authorList>
    </citation>
    <scope>NUCLEOTIDE SEQUENCE</scope>
    <source>
        <strain evidence="2">Lh_17</strain>
    </source>
</reference>
<proteinExistence type="predicted"/>
<evidence type="ECO:0008006" key="5">
    <source>
        <dbReference type="Google" id="ProtNLM"/>
    </source>
</evidence>
<feature type="region of interest" description="Disordered" evidence="1">
    <location>
        <begin position="137"/>
        <end position="179"/>
    </location>
</feature>
<evidence type="ECO:0000313" key="2">
    <source>
        <dbReference type="EMBL" id="MBM4567517.1"/>
    </source>
</evidence>
<sequence>MSAGTEGVGADGTNPGGATPPATVSQPAESPLGEAGLRALQAEREARAEAERKAAELKRQLDEINAAKLTELEKAQQAAAAAQQKEQEIASSKESTDAENLRLRFAITNGVPAAWIDRLHGATVDELAADWESLKPTLVPPVDPSAPRVPAPLPHAGPQGGPPQTEDDLLYEQIYGSRK</sequence>
<comment type="caution">
    <text evidence="2">The sequence shown here is derived from an EMBL/GenBank/DDBJ whole genome shotgun (WGS) entry which is preliminary data.</text>
</comment>
<dbReference type="EMBL" id="WVBC01000030">
    <property type="protein sequence ID" value="NKT78239.1"/>
    <property type="molecule type" value="Genomic_DNA"/>
</dbReference>
<protein>
    <recommendedName>
        <fullName evidence="5">Scaffolding protein</fullName>
    </recommendedName>
</protein>
<evidence type="ECO:0000313" key="3">
    <source>
        <dbReference type="EMBL" id="NKT78239.1"/>
    </source>
</evidence>